<organism evidence="2 3">
    <name type="scientific">Thalassotalea euphylliae</name>
    <dbReference type="NCBI Taxonomy" id="1655234"/>
    <lineage>
        <taxon>Bacteria</taxon>
        <taxon>Pseudomonadati</taxon>
        <taxon>Pseudomonadota</taxon>
        <taxon>Gammaproteobacteria</taxon>
        <taxon>Alteromonadales</taxon>
        <taxon>Colwelliaceae</taxon>
        <taxon>Thalassotalea</taxon>
    </lineage>
</organism>
<dbReference type="Gene3D" id="3.30.530.20">
    <property type="match status" value="1"/>
</dbReference>
<dbReference type="InterPro" id="IPR051213">
    <property type="entry name" value="START_lipid_transfer"/>
</dbReference>
<dbReference type="InterPro" id="IPR023393">
    <property type="entry name" value="START-like_dom_sf"/>
</dbReference>
<accession>A0A3E0TQI1</accession>
<dbReference type="EMBL" id="QUOU01000001">
    <property type="protein sequence ID" value="REL26774.1"/>
    <property type="molecule type" value="Genomic_DNA"/>
</dbReference>
<protein>
    <recommendedName>
        <fullName evidence="1">START domain-containing protein</fullName>
    </recommendedName>
</protein>
<evidence type="ECO:0000313" key="3">
    <source>
        <dbReference type="Proteomes" id="UP000256478"/>
    </source>
</evidence>
<dbReference type="PANTHER" id="PTHR19308:SF14">
    <property type="entry name" value="START DOMAIN-CONTAINING PROTEIN"/>
    <property type="match status" value="1"/>
</dbReference>
<dbReference type="GO" id="GO:0008289">
    <property type="term" value="F:lipid binding"/>
    <property type="evidence" value="ECO:0007669"/>
    <property type="project" value="InterPro"/>
</dbReference>
<dbReference type="SUPFAM" id="SSF55961">
    <property type="entry name" value="Bet v1-like"/>
    <property type="match status" value="1"/>
</dbReference>
<evidence type="ECO:0000313" key="2">
    <source>
        <dbReference type="EMBL" id="REL26774.1"/>
    </source>
</evidence>
<dbReference type="InterPro" id="IPR002913">
    <property type="entry name" value="START_lipid-bd_dom"/>
</dbReference>
<dbReference type="Proteomes" id="UP000256478">
    <property type="component" value="Unassembled WGS sequence"/>
</dbReference>
<name>A0A3E0TQI1_9GAMM</name>
<dbReference type="GO" id="GO:0005737">
    <property type="term" value="C:cytoplasm"/>
    <property type="evidence" value="ECO:0007669"/>
    <property type="project" value="UniProtKB-ARBA"/>
</dbReference>
<sequence length="244" mass="27880">MASKRFSLLFHHLHQIPLASILLLLSFSIMASEKPPVVVTADLPTEANWQQVRTSDTIRVSVAKVNNSRLAHIRAELTVRSSLSGFLLFLQDYTNIPNWLDNANHSELIKQVTPARNIFITYFDGVWPVKPRDMVIETQYQQQADLSIAIEVLDASDKAPANTDVIRVSVLQARWLIKPLEQTGQIKIQYKFSVDPNGAVPKWLVNQMTIRSVWQTMRNIEKQLPSSQWQQFHVDGIVEKSYHP</sequence>
<dbReference type="RefSeq" id="WP_116007883.1">
    <property type="nucleotide sequence ID" value="NZ_QUOU01000001.1"/>
</dbReference>
<evidence type="ECO:0000259" key="1">
    <source>
        <dbReference type="PROSITE" id="PS50848"/>
    </source>
</evidence>
<feature type="domain" description="START" evidence="1">
    <location>
        <begin position="46"/>
        <end position="229"/>
    </location>
</feature>
<gene>
    <name evidence="2" type="ORF">DXX93_09440</name>
</gene>
<dbReference type="AlphaFoldDB" id="A0A3E0TQI1"/>
<dbReference type="Pfam" id="PF01852">
    <property type="entry name" value="START"/>
    <property type="match status" value="1"/>
</dbReference>
<proteinExistence type="predicted"/>
<dbReference type="PANTHER" id="PTHR19308">
    <property type="entry name" value="PHOSPHATIDYLCHOLINE TRANSFER PROTEIN"/>
    <property type="match status" value="1"/>
</dbReference>
<dbReference type="PROSITE" id="PS50848">
    <property type="entry name" value="START"/>
    <property type="match status" value="1"/>
</dbReference>
<comment type="caution">
    <text evidence="2">The sequence shown here is derived from an EMBL/GenBank/DDBJ whole genome shotgun (WGS) entry which is preliminary data.</text>
</comment>
<reference evidence="2 3" key="1">
    <citation type="submission" date="2018-08" db="EMBL/GenBank/DDBJ databases">
        <title>Thalassotalea euphylliae genome.</title>
        <authorList>
            <person name="Summers S."/>
            <person name="Rice S.A."/>
            <person name="Freckelton M.L."/>
            <person name="Nedved B.T."/>
            <person name="Hadfield M.G."/>
        </authorList>
    </citation>
    <scope>NUCLEOTIDE SEQUENCE [LARGE SCALE GENOMIC DNA]</scope>
    <source>
        <strain evidence="2 3">H1</strain>
    </source>
</reference>
<dbReference type="OrthoDB" id="5734556at2"/>